<proteinExistence type="predicted"/>
<dbReference type="AlphaFoldDB" id="A0A1X7VC84"/>
<protein>
    <submittedName>
        <fullName evidence="1">Uncharacterized protein</fullName>
    </submittedName>
</protein>
<evidence type="ECO:0000313" key="1">
    <source>
        <dbReference type="EnsemblMetazoa" id="Aqu2.1.37603_001"/>
    </source>
</evidence>
<dbReference type="InParanoid" id="A0A1X7VC84"/>
<name>A0A1X7VC84_AMPQE</name>
<dbReference type="EnsemblMetazoa" id="Aqu2.1.37603_001">
    <property type="protein sequence ID" value="Aqu2.1.37603_001"/>
    <property type="gene ID" value="Aqu2.1.37603"/>
</dbReference>
<organism evidence="1">
    <name type="scientific">Amphimedon queenslandica</name>
    <name type="common">Sponge</name>
    <dbReference type="NCBI Taxonomy" id="400682"/>
    <lineage>
        <taxon>Eukaryota</taxon>
        <taxon>Metazoa</taxon>
        <taxon>Porifera</taxon>
        <taxon>Demospongiae</taxon>
        <taxon>Heteroscleromorpha</taxon>
        <taxon>Haplosclerida</taxon>
        <taxon>Niphatidae</taxon>
        <taxon>Amphimedon</taxon>
    </lineage>
</organism>
<accession>A0A1X7VC84</accession>
<reference evidence="1" key="1">
    <citation type="submission" date="2017-05" db="UniProtKB">
        <authorList>
            <consortium name="EnsemblMetazoa"/>
        </authorList>
    </citation>
    <scope>IDENTIFICATION</scope>
</reference>
<sequence length="24" mass="2798">LLPSHLLPSLLSHDHVIMFTNYYS</sequence>